<keyword evidence="2 4" id="KW-0808">Transferase</keyword>
<evidence type="ECO:0000256" key="3">
    <source>
        <dbReference type="ARBA" id="ARBA00023315"/>
    </source>
</evidence>
<organism evidence="4 5">
    <name type="scientific">Cnuella takakiae</name>
    <dbReference type="NCBI Taxonomy" id="1302690"/>
    <lineage>
        <taxon>Bacteria</taxon>
        <taxon>Pseudomonadati</taxon>
        <taxon>Bacteroidota</taxon>
        <taxon>Chitinophagia</taxon>
        <taxon>Chitinophagales</taxon>
        <taxon>Chitinophagaceae</taxon>
        <taxon>Cnuella</taxon>
    </lineage>
</organism>
<evidence type="ECO:0000256" key="1">
    <source>
        <dbReference type="ARBA" id="ARBA00022605"/>
    </source>
</evidence>
<reference evidence="4 5" key="1">
    <citation type="submission" date="2016-11" db="EMBL/GenBank/DDBJ databases">
        <authorList>
            <person name="Jaros S."/>
            <person name="Januszkiewicz K."/>
            <person name="Wedrychowicz H."/>
        </authorList>
    </citation>
    <scope>NUCLEOTIDE SEQUENCE [LARGE SCALE GENOMIC DNA]</scope>
    <source>
        <strain evidence="4 5">DSM 26897</strain>
    </source>
</reference>
<dbReference type="SUPFAM" id="SSF51161">
    <property type="entry name" value="Trimeric LpxA-like enzymes"/>
    <property type="match status" value="1"/>
</dbReference>
<keyword evidence="5" id="KW-1185">Reference proteome</keyword>
<dbReference type="InterPro" id="IPR011004">
    <property type="entry name" value="Trimer_LpxA-like_sf"/>
</dbReference>
<proteinExistence type="predicted"/>
<keyword evidence="3" id="KW-0012">Acyltransferase</keyword>
<dbReference type="Gene3D" id="1.10.3130.10">
    <property type="entry name" value="serine acetyltransferase, domain 1"/>
    <property type="match status" value="1"/>
</dbReference>
<dbReference type="Proteomes" id="UP000184368">
    <property type="component" value="Unassembled WGS sequence"/>
</dbReference>
<accession>A0A1M5AU59</accession>
<dbReference type="GO" id="GO:0008652">
    <property type="term" value="P:amino acid biosynthetic process"/>
    <property type="evidence" value="ECO:0007669"/>
    <property type="project" value="UniProtKB-KW"/>
</dbReference>
<dbReference type="EMBL" id="FQUO01000007">
    <property type="protein sequence ID" value="SHF33791.1"/>
    <property type="molecule type" value="Genomic_DNA"/>
</dbReference>
<evidence type="ECO:0000256" key="2">
    <source>
        <dbReference type="ARBA" id="ARBA00022679"/>
    </source>
</evidence>
<dbReference type="NCBIfam" id="NF041874">
    <property type="entry name" value="EPS_EpsC"/>
    <property type="match status" value="1"/>
</dbReference>
<dbReference type="InterPro" id="IPR045304">
    <property type="entry name" value="LbH_SAT"/>
</dbReference>
<dbReference type="Gene3D" id="2.160.10.10">
    <property type="entry name" value="Hexapeptide repeat proteins"/>
    <property type="match status" value="1"/>
</dbReference>
<dbReference type="InterPro" id="IPR042122">
    <property type="entry name" value="Ser_AcTrfase_N_sf"/>
</dbReference>
<keyword evidence="1" id="KW-0028">Amino-acid biosynthesis</keyword>
<dbReference type="AlphaFoldDB" id="A0A1M5AU59"/>
<dbReference type="GO" id="GO:0016746">
    <property type="term" value="F:acyltransferase activity"/>
    <property type="evidence" value="ECO:0007669"/>
    <property type="project" value="UniProtKB-KW"/>
</dbReference>
<evidence type="ECO:0000313" key="4">
    <source>
        <dbReference type="EMBL" id="SHF33791.1"/>
    </source>
</evidence>
<sequence>MMDATFLQHLFDKQKRVEAVPSNRQISEWAVQVIALLYPEKAETGTLSLADLEKRFAGLQEDLVHILNGTQACMDCDNRDRSKAFFQNLPGLYQLLNTDISAILAGDPAATNEFEIVRAYPGFAAISFYRVAHALLKLEVPLLPRILTEYAHSKTGIDIHPGASIDEHFFIDHGTGIVIGETTHIGKHVKLYQGVTLGALSVNKNLAHVKRHPTVEDHVVIYSGATILGGETVVGHHSVIGGNVWLTASVPPGSLVFHNPEITVLEGKILN</sequence>
<dbReference type="STRING" id="1302690.BUE76_16050"/>
<protein>
    <submittedName>
        <fullName evidence="4">Serine O-acetyltransferase</fullName>
    </submittedName>
</protein>
<dbReference type="InterPro" id="IPR053376">
    <property type="entry name" value="Serine_acetyltransferase"/>
</dbReference>
<gene>
    <name evidence="4" type="ORF">SAMN05444008_10710</name>
</gene>
<dbReference type="CDD" id="cd03354">
    <property type="entry name" value="LbH_SAT"/>
    <property type="match status" value="1"/>
</dbReference>
<evidence type="ECO:0000313" key="5">
    <source>
        <dbReference type="Proteomes" id="UP000184368"/>
    </source>
</evidence>
<dbReference type="PANTHER" id="PTHR42811">
    <property type="entry name" value="SERINE ACETYLTRANSFERASE"/>
    <property type="match status" value="1"/>
</dbReference>
<name>A0A1M5AU59_9BACT</name>